<dbReference type="SUPFAM" id="SSF57716">
    <property type="entry name" value="Glucocorticoid receptor-like (DNA-binding domain)"/>
    <property type="match status" value="1"/>
</dbReference>
<gene>
    <name evidence="7" type="ORF">DHM44_06360</name>
</gene>
<evidence type="ECO:0000313" key="7">
    <source>
        <dbReference type="EMBL" id="HCW93285.1"/>
    </source>
</evidence>
<dbReference type="PROSITE" id="PS51128">
    <property type="entry name" value="ZF_DKSA_2"/>
    <property type="match status" value="1"/>
</dbReference>
<dbReference type="Gene3D" id="1.20.120.910">
    <property type="entry name" value="DksA, coiled-coil domain"/>
    <property type="match status" value="1"/>
</dbReference>
<evidence type="ECO:0000313" key="8">
    <source>
        <dbReference type="Proteomes" id="UP000262325"/>
    </source>
</evidence>
<reference evidence="7 8" key="1">
    <citation type="journal article" date="2018" name="Nat. Biotechnol.">
        <title>A standardized bacterial taxonomy based on genome phylogeny substantially revises the tree of life.</title>
        <authorList>
            <person name="Parks D.H."/>
            <person name="Chuvochina M."/>
            <person name="Waite D.W."/>
            <person name="Rinke C."/>
            <person name="Skarshewski A."/>
            <person name="Chaumeil P.A."/>
            <person name="Hugenholtz P."/>
        </authorList>
    </citation>
    <scope>NUCLEOTIDE SEQUENCE [LARGE SCALE GENOMIC DNA]</scope>
    <source>
        <strain evidence="7">UBA8672</strain>
    </source>
</reference>
<feature type="domain" description="Zinc finger DksA/TraR C4-type" evidence="6">
    <location>
        <begin position="81"/>
        <end position="108"/>
    </location>
</feature>
<evidence type="ECO:0000256" key="3">
    <source>
        <dbReference type="ARBA" id="ARBA00022833"/>
    </source>
</evidence>
<evidence type="ECO:0000256" key="1">
    <source>
        <dbReference type="ARBA" id="ARBA00022723"/>
    </source>
</evidence>
<sequence length="115" mass="13162">MEKNKKEEIKKQVISLIQELEQEIAELNENDQTVAPDNAIGRLSRMEAMQAQNINNATLNNKRKRLIRLKDTLGKIDSLHFGECKACGEEIEINRLRASPEANVCSECIRKNQKK</sequence>
<comment type="caution">
    <text evidence="7">The sequence shown here is derived from an EMBL/GenBank/DDBJ whole genome shotgun (WGS) entry which is preliminary data.</text>
</comment>
<proteinExistence type="predicted"/>
<dbReference type="Pfam" id="PF01258">
    <property type="entry name" value="zf-dskA_traR"/>
    <property type="match status" value="1"/>
</dbReference>
<name>A0A3D5QBQ6_FLESI</name>
<keyword evidence="5" id="KW-0175">Coiled coil</keyword>
<dbReference type="AlphaFoldDB" id="A0A3D5QBQ6"/>
<dbReference type="InterPro" id="IPR000962">
    <property type="entry name" value="Znf_DskA_TraR"/>
</dbReference>
<feature type="zinc finger region" description="dksA C4-type" evidence="4">
    <location>
        <begin position="84"/>
        <end position="108"/>
    </location>
</feature>
<dbReference type="EMBL" id="DPPF01000126">
    <property type="protein sequence ID" value="HCW93285.1"/>
    <property type="molecule type" value="Genomic_DNA"/>
</dbReference>
<feature type="coiled-coil region" evidence="5">
    <location>
        <begin position="3"/>
        <end position="30"/>
    </location>
</feature>
<accession>A0A3D5QBQ6</accession>
<keyword evidence="3" id="KW-0862">Zinc</keyword>
<evidence type="ECO:0000256" key="5">
    <source>
        <dbReference type="SAM" id="Coils"/>
    </source>
</evidence>
<dbReference type="PANTHER" id="PTHR33823:SF4">
    <property type="entry name" value="GENERAL STRESS PROTEIN 16O"/>
    <property type="match status" value="1"/>
</dbReference>
<dbReference type="Proteomes" id="UP000262325">
    <property type="component" value="Unassembled WGS sequence"/>
</dbReference>
<organism evidence="7 8">
    <name type="scientific">Flexistipes sinusarabici</name>
    <dbReference type="NCBI Taxonomy" id="2352"/>
    <lineage>
        <taxon>Bacteria</taxon>
        <taxon>Pseudomonadati</taxon>
        <taxon>Deferribacterota</taxon>
        <taxon>Deferribacteres</taxon>
        <taxon>Deferribacterales</taxon>
        <taxon>Flexistipitaceae</taxon>
        <taxon>Flexistipes</taxon>
    </lineage>
</organism>
<evidence type="ECO:0000256" key="2">
    <source>
        <dbReference type="ARBA" id="ARBA00022771"/>
    </source>
</evidence>
<evidence type="ECO:0000259" key="6">
    <source>
        <dbReference type="Pfam" id="PF01258"/>
    </source>
</evidence>
<protein>
    <submittedName>
        <fullName evidence="7">Conjugal transfer protein TraR</fullName>
    </submittedName>
</protein>
<dbReference type="GO" id="GO:0008270">
    <property type="term" value="F:zinc ion binding"/>
    <property type="evidence" value="ECO:0007669"/>
    <property type="project" value="UniProtKB-KW"/>
</dbReference>
<evidence type="ECO:0000256" key="4">
    <source>
        <dbReference type="PROSITE-ProRule" id="PRU00510"/>
    </source>
</evidence>
<dbReference type="PANTHER" id="PTHR33823">
    <property type="entry name" value="RNA POLYMERASE-BINDING TRANSCRIPTION FACTOR DKSA-RELATED"/>
    <property type="match status" value="1"/>
</dbReference>
<keyword evidence="2" id="KW-0863">Zinc-finger</keyword>
<keyword evidence="1" id="KW-0479">Metal-binding</keyword>